<feature type="compositionally biased region" description="Basic and acidic residues" evidence="1">
    <location>
        <begin position="157"/>
        <end position="167"/>
    </location>
</feature>
<protein>
    <submittedName>
        <fullName evidence="2">Uncharacterized protein</fullName>
    </submittedName>
</protein>
<dbReference type="AlphaFoldDB" id="A0AAD5WEQ9"/>
<feature type="region of interest" description="Disordered" evidence="1">
    <location>
        <begin position="132"/>
        <end position="167"/>
    </location>
</feature>
<organism evidence="2 3">
    <name type="scientific">Parelaphostrongylus tenuis</name>
    <name type="common">Meningeal worm</name>
    <dbReference type="NCBI Taxonomy" id="148309"/>
    <lineage>
        <taxon>Eukaryota</taxon>
        <taxon>Metazoa</taxon>
        <taxon>Ecdysozoa</taxon>
        <taxon>Nematoda</taxon>
        <taxon>Chromadorea</taxon>
        <taxon>Rhabditida</taxon>
        <taxon>Rhabditina</taxon>
        <taxon>Rhabditomorpha</taxon>
        <taxon>Strongyloidea</taxon>
        <taxon>Metastrongylidae</taxon>
        <taxon>Parelaphostrongylus</taxon>
    </lineage>
</organism>
<accession>A0AAD5WEQ9</accession>
<feature type="compositionally biased region" description="Polar residues" evidence="1">
    <location>
        <begin position="136"/>
        <end position="152"/>
    </location>
</feature>
<name>A0AAD5WEQ9_PARTN</name>
<evidence type="ECO:0000256" key="1">
    <source>
        <dbReference type="SAM" id="MobiDB-lite"/>
    </source>
</evidence>
<gene>
    <name evidence="2" type="ORF">KIN20_028484</name>
</gene>
<evidence type="ECO:0000313" key="2">
    <source>
        <dbReference type="EMBL" id="KAJ1367550.1"/>
    </source>
</evidence>
<comment type="caution">
    <text evidence="2">The sequence shown here is derived from an EMBL/GenBank/DDBJ whole genome shotgun (WGS) entry which is preliminary data.</text>
</comment>
<dbReference type="EMBL" id="JAHQIW010005944">
    <property type="protein sequence ID" value="KAJ1367550.1"/>
    <property type="molecule type" value="Genomic_DNA"/>
</dbReference>
<feature type="region of interest" description="Disordered" evidence="1">
    <location>
        <begin position="191"/>
        <end position="213"/>
    </location>
</feature>
<proteinExistence type="predicted"/>
<keyword evidence="3" id="KW-1185">Reference proteome</keyword>
<dbReference type="Proteomes" id="UP001196413">
    <property type="component" value="Unassembled WGS sequence"/>
</dbReference>
<sequence length="233" mass="26505">MVKAGIESHRSSRNRTMRLVSCLNDSMSKVSSDLTGTPTAAGTSGIACSEEQFFSVVINSGERSGRICRVEHLEYHLERKIMDYSEGNSDETSVVWWYHFIVRFHHIVLYNQYEGFELCALVGYKRQVGRRHGHTDQSSARSNLEMQPATSKGKSRRNPEVRREQHKGQCAAKDNLTIFRYRSGHCLRQIQEPHSKNHRTSTTTLKADKSARDRCSPVSTPQMCFPVALRGDL</sequence>
<reference evidence="2" key="1">
    <citation type="submission" date="2021-06" db="EMBL/GenBank/DDBJ databases">
        <title>Parelaphostrongylus tenuis whole genome reference sequence.</title>
        <authorList>
            <person name="Garwood T.J."/>
            <person name="Larsen P.A."/>
            <person name="Fountain-Jones N.M."/>
            <person name="Garbe J.R."/>
            <person name="Macchietto M.G."/>
            <person name="Kania S.A."/>
            <person name="Gerhold R.W."/>
            <person name="Richards J.E."/>
            <person name="Wolf T.M."/>
        </authorList>
    </citation>
    <scope>NUCLEOTIDE SEQUENCE</scope>
    <source>
        <strain evidence="2">MNPRO001-30</strain>
        <tissue evidence="2">Meninges</tissue>
    </source>
</reference>
<evidence type="ECO:0000313" key="3">
    <source>
        <dbReference type="Proteomes" id="UP001196413"/>
    </source>
</evidence>